<gene>
    <name evidence="1" type="ORF">A9A59_1345</name>
</gene>
<evidence type="ECO:0000313" key="1">
    <source>
        <dbReference type="EMBL" id="PFG74137.1"/>
    </source>
</evidence>
<sequence>MRVLIAFALGALAGAIGVVLWFTVDPDFEAQTEAVAGGGNIAVAFDERALAAIIAQELATLPGVRARPVVEVEVQQEGLVVVTFAIGSQGIGARGSISFDPNVADGRLRLDVAGASLGGLAAPEAVAALIEPPLQARLDEAAGSLPYRLVAIRTTDRRLTLDLAID</sequence>
<comment type="caution">
    <text evidence="1">The sequence shown here is derived from an EMBL/GenBank/DDBJ whole genome shotgun (WGS) entry which is preliminary data.</text>
</comment>
<organism evidence="1 2">
    <name type="scientific">Tepidiforma thermophila (strain KCTC 52669 / CGMCC 1.13589 / G233)</name>
    <dbReference type="NCBI Taxonomy" id="2761530"/>
    <lineage>
        <taxon>Bacteria</taxon>
        <taxon>Bacillati</taxon>
        <taxon>Chloroflexota</taxon>
        <taxon>Tepidiformia</taxon>
        <taxon>Tepidiformales</taxon>
        <taxon>Tepidiformaceae</taxon>
        <taxon>Tepidiforma</taxon>
    </lineage>
</organism>
<evidence type="ECO:0000313" key="2">
    <source>
        <dbReference type="Proteomes" id="UP000223071"/>
    </source>
</evidence>
<protein>
    <recommendedName>
        <fullName evidence="3">DUF2993 domain-containing protein</fullName>
    </recommendedName>
</protein>
<evidence type="ECO:0008006" key="3">
    <source>
        <dbReference type="Google" id="ProtNLM"/>
    </source>
</evidence>
<proteinExistence type="predicted"/>
<dbReference type="AlphaFoldDB" id="A0A2A9HDP2"/>
<dbReference type="EMBL" id="PDJQ01000001">
    <property type="protein sequence ID" value="PFG74137.1"/>
    <property type="molecule type" value="Genomic_DNA"/>
</dbReference>
<name>A0A2A9HDP2_TEPT2</name>
<accession>A0A2A9HDP2</accession>
<dbReference type="RefSeq" id="WP_098503545.1">
    <property type="nucleotide sequence ID" value="NZ_PDJQ01000001.1"/>
</dbReference>
<dbReference type="Proteomes" id="UP000223071">
    <property type="component" value="Unassembled WGS sequence"/>
</dbReference>
<keyword evidence="2" id="KW-1185">Reference proteome</keyword>
<reference evidence="1 2" key="1">
    <citation type="submission" date="2017-09" db="EMBL/GenBank/DDBJ databases">
        <title>Sequencing the genomes of two abundant thermophiles in Great Basin hot springs: Thermocrinis jamiesonii and novel Chloroflexi Thermoflexus hugenholtzii.</title>
        <authorList>
            <person name="Hedlund B."/>
        </authorList>
    </citation>
    <scope>NUCLEOTIDE SEQUENCE [LARGE SCALE GENOMIC DNA]</scope>
    <source>
        <strain evidence="1 2">G233</strain>
    </source>
</reference>